<accession>A0ABP5KXV9</accession>
<protein>
    <submittedName>
        <fullName evidence="1">Uncharacterized protein</fullName>
    </submittedName>
</protein>
<evidence type="ECO:0000313" key="1">
    <source>
        <dbReference type="EMBL" id="GAA2137610.1"/>
    </source>
</evidence>
<name>A0ABP5KXV9_9ACTN</name>
<sequence length="78" mass="8338">MAADDLPVPGRERPTHYEIVVRGEIGPALREALLPVQAGPAQVQTVLRTHLGQDSDLADLVQALRARGFEVASITVLA</sequence>
<comment type="caution">
    <text evidence="1">The sequence shown here is derived from an EMBL/GenBank/DDBJ whole genome shotgun (WGS) entry which is preliminary data.</text>
</comment>
<organism evidence="1 2">
    <name type="scientific">Nocardioides koreensis</name>
    <dbReference type="NCBI Taxonomy" id="433651"/>
    <lineage>
        <taxon>Bacteria</taxon>
        <taxon>Bacillati</taxon>
        <taxon>Actinomycetota</taxon>
        <taxon>Actinomycetes</taxon>
        <taxon>Propionibacteriales</taxon>
        <taxon>Nocardioidaceae</taxon>
        <taxon>Nocardioides</taxon>
    </lineage>
</organism>
<evidence type="ECO:0000313" key="2">
    <source>
        <dbReference type="Proteomes" id="UP001501771"/>
    </source>
</evidence>
<dbReference type="Proteomes" id="UP001501771">
    <property type="component" value="Unassembled WGS sequence"/>
</dbReference>
<reference evidence="2" key="1">
    <citation type="journal article" date="2019" name="Int. J. Syst. Evol. Microbiol.">
        <title>The Global Catalogue of Microorganisms (GCM) 10K type strain sequencing project: providing services to taxonomists for standard genome sequencing and annotation.</title>
        <authorList>
            <consortium name="The Broad Institute Genomics Platform"/>
            <consortium name="The Broad Institute Genome Sequencing Center for Infectious Disease"/>
            <person name="Wu L."/>
            <person name="Ma J."/>
        </authorList>
    </citation>
    <scope>NUCLEOTIDE SEQUENCE [LARGE SCALE GENOMIC DNA]</scope>
    <source>
        <strain evidence="2">JCM 16022</strain>
    </source>
</reference>
<dbReference type="EMBL" id="BAAAQR010000001">
    <property type="protein sequence ID" value="GAA2137610.1"/>
    <property type="molecule type" value="Genomic_DNA"/>
</dbReference>
<proteinExistence type="predicted"/>
<dbReference type="RefSeq" id="WP_344147006.1">
    <property type="nucleotide sequence ID" value="NZ_BAAAQR010000001.1"/>
</dbReference>
<keyword evidence="2" id="KW-1185">Reference proteome</keyword>
<gene>
    <name evidence="1" type="ORF">GCM10009844_04830</name>
</gene>